<feature type="transmembrane region" description="Helical" evidence="7">
    <location>
        <begin position="376"/>
        <end position="400"/>
    </location>
</feature>
<dbReference type="PIRSF" id="PIRSF006066">
    <property type="entry name" value="HI0050"/>
    <property type="match status" value="1"/>
</dbReference>
<keyword evidence="2" id="KW-1003">Cell membrane</keyword>
<dbReference type="InterPro" id="IPR010656">
    <property type="entry name" value="DctM"/>
</dbReference>
<dbReference type="PANTHER" id="PTHR33362">
    <property type="entry name" value="SIALIC ACID TRAP TRANSPORTER PERMEASE PROTEIN SIAT-RELATED"/>
    <property type="match status" value="1"/>
</dbReference>
<protein>
    <recommendedName>
        <fullName evidence="7">TRAP transporter large permease protein</fullName>
    </recommendedName>
</protein>
<feature type="transmembrane region" description="Helical" evidence="7">
    <location>
        <begin position="353"/>
        <end position="370"/>
    </location>
</feature>
<feature type="transmembrane region" description="Helical" evidence="7">
    <location>
        <begin position="187"/>
        <end position="213"/>
    </location>
</feature>
<feature type="transmembrane region" description="Helical" evidence="7">
    <location>
        <begin position="261"/>
        <end position="277"/>
    </location>
</feature>
<evidence type="ECO:0000256" key="2">
    <source>
        <dbReference type="ARBA" id="ARBA00022475"/>
    </source>
</evidence>
<dbReference type="Pfam" id="PF06808">
    <property type="entry name" value="DctM"/>
    <property type="match status" value="1"/>
</dbReference>
<dbReference type="Proteomes" id="UP000539372">
    <property type="component" value="Unassembled WGS sequence"/>
</dbReference>
<accession>A0A7Y0HED4</accession>
<feature type="transmembrane region" description="Helical" evidence="7">
    <location>
        <begin position="298"/>
        <end position="318"/>
    </location>
</feature>
<evidence type="ECO:0000256" key="5">
    <source>
        <dbReference type="ARBA" id="ARBA00022989"/>
    </source>
</evidence>
<keyword evidence="4 7" id="KW-0812">Transmembrane</keyword>
<keyword evidence="10" id="KW-1185">Reference proteome</keyword>
<reference evidence="9 10" key="1">
    <citation type="submission" date="2020-04" db="EMBL/GenBank/DDBJ databases">
        <title>Rhodospirillaceae bacterium KN72 isolated from deep sea.</title>
        <authorList>
            <person name="Zhang D.-C."/>
        </authorList>
    </citation>
    <scope>NUCLEOTIDE SEQUENCE [LARGE SCALE GENOMIC DNA]</scope>
    <source>
        <strain evidence="9 10">KN72</strain>
    </source>
</reference>
<keyword evidence="7" id="KW-0813">Transport</keyword>
<feature type="transmembrane region" description="Helical" evidence="7">
    <location>
        <begin position="233"/>
        <end position="255"/>
    </location>
</feature>
<evidence type="ECO:0000259" key="8">
    <source>
        <dbReference type="Pfam" id="PF06808"/>
    </source>
</evidence>
<dbReference type="EMBL" id="JABBNT010000003">
    <property type="protein sequence ID" value="NMM44736.1"/>
    <property type="molecule type" value="Genomic_DNA"/>
</dbReference>
<keyword evidence="6 7" id="KW-0472">Membrane</keyword>
<feature type="transmembrane region" description="Helical" evidence="7">
    <location>
        <begin position="158"/>
        <end position="181"/>
    </location>
</feature>
<feature type="transmembrane region" description="Helical" evidence="7">
    <location>
        <begin position="112"/>
        <end position="137"/>
    </location>
</feature>
<dbReference type="InterPro" id="IPR004681">
    <property type="entry name" value="TRAP_DctM"/>
</dbReference>
<evidence type="ECO:0000256" key="4">
    <source>
        <dbReference type="ARBA" id="ARBA00022692"/>
    </source>
</evidence>
<dbReference type="RefSeq" id="WP_169625136.1">
    <property type="nucleotide sequence ID" value="NZ_JABBNT010000003.1"/>
</dbReference>
<organism evidence="9 10">
    <name type="scientific">Pacificispira spongiicola</name>
    <dbReference type="NCBI Taxonomy" id="2729598"/>
    <lineage>
        <taxon>Bacteria</taxon>
        <taxon>Pseudomonadati</taxon>
        <taxon>Pseudomonadota</taxon>
        <taxon>Alphaproteobacteria</taxon>
        <taxon>Rhodospirillales</taxon>
        <taxon>Rhodospirillaceae</taxon>
        <taxon>Pacificispira</taxon>
    </lineage>
</organism>
<evidence type="ECO:0000313" key="10">
    <source>
        <dbReference type="Proteomes" id="UP000539372"/>
    </source>
</evidence>
<dbReference type="GO" id="GO:0005886">
    <property type="term" value="C:plasma membrane"/>
    <property type="evidence" value="ECO:0007669"/>
    <property type="project" value="UniProtKB-SubCell"/>
</dbReference>
<evidence type="ECO:0000256" key="7">
    <source>
        <dbReference type="RuleBase" id="RU369079"/>
    </source>
</evidence>
<keyword evidence="3 7" id="KW-0997">Cell inner membrane</keyword>
<keyword evidence="5 7" id="KW-1133">Transmembrane helix</keyword>
<evidence type="ECO:0000313" key="9">
    <source>
        <dbReference type="EMBL" id="NMM44736.1"/>
    </source>
</evidence>
<evidence type="ECO:0000256" key="1">
    <source>
        <dbReference type="ARBA" id="ARBA00004429"/>
    </source>
</evidence>
<name>A0A7Y0HED4_9PROT</name>
<comment type="similarity">
    <text evidence="7">Belongs to the TRAP transporter large permease family.</text>
</comment>
<comment type="subcellular location">
    <subcellularLocation>
        <location evidence="1 7">Cell inner membrane</location>
        <topology evidence="1 7">Multi-pass membrane protein</topology>
    </subcellularLocation>
</comment>
<dbReference type="GO" id="GO:0022857">
    <property type="term" value="F:transmembrane transporter activity"/>
    <property type="evidence" value="ECO:0007669"/>
    <property type="project" value="UniProtKB-UniRule"/>
</dbReference>
<dbReference type="PANTHER" id="PTHR33362:SF5">
    <property type="entry name" value="C4-DICARBOXYLATE TRAP TRANSPORTER LARGE PERMEASE PROTEIN DCTM"/>
    <property type="match status" value="1"/>
</dbReference>
<feature type="transmembrane region" description="Helical" evidence="7">
    <location>
        <begin position="72"/>
        <end position="92"/>
    </location>
</feature>
<dbReference type="NCBIfam" id="TIGR00786">
    <property type="entry name" value="dctM"/>
    <property type="match status" value="1"/>
</dbReference>
<feature type="transmembrane region" description="Helical" evidence="7">
    <location>
        <begin position="324"/>
        <end position="346"/>
    </location>
</feature>
<comment type="caution">
    <text evidence="9">The sequence shown here is derived from an EMBL/GenBank/DDBJ whole genome shotgun (WGS) entry which is preliminary data.</text>
</comment>
<evidence type="ECO:0000256" key="6">
    <source>
        <dbReference type="ARBA" id="ARBA00023136"/>
    </source>
</evidence>
<feature type="domain" description="TRAP C4-dicarboxylate transport system permease DctM subunit" evidence="8">
    <location>
        <begin position="11"/>
        <end position="436"/>
    </location>
</feature>
<proteinExistence type="inferred from homology"/>
<feature type="transmembrane region" description="Helical" evidence="7">
    <location>
        <begin position="6"/>
        <end position="39"/>
    </location>
</feature>
<sequence>MDPHLVGYLGFAAVFVLLALRVPIAISLGSVAAGGMLLIYAWQPWMPFSLEAAWAPVSALLASTPVDFVNSYALSTVPLFIFIGHLAFQAGFTTDIYAAARVWLARLPGGLAIASIVGCGGFSAISGSSVACAAAMGRIAVPEMLQSRYSKAMASGSVAIGGTLGSLIPPSILFIIFGVFAEQSIAKLFLAAAVPGILSLVGYIVVVMIWVRLRPEDAPRTATDGLSEKRMEALGRCWPIVLLFAVIIGGIYMGAFTPTEAAGVGAVATLILGGVLRRLSFAKIAEALREAVTQTAQLFAIAIAGKLFVNFIALSTIAAQLTDWIGHAELSVVLVMALICILYVVLGMMLDPLGIILLTLPVTLPVVEAYGLDLIWYGIIVVKLLEIGLVTPPIGLNVFVIKSIVGDTISLEKIFKGVSVFLISDVVVMILLLTFPILSLYLPSLL</sequence>
<evidence type="ECO:0000256" key="3">
    <source>
        <dbReference type="ARBA" id="ARBA00022519"/>
    </source>
</evidence>
<feature type="transmembrane region" description="Helical" evidence="7">
    <location>
        <begin position="420"/>
        <end position="442"/>
    </location>
</feature>
<comment type="subunit">
    <text evidence="7">The complex comprises the extracytoplasmic solute receptor protein and the two transmembrane proteins.</text>
</comment>
<dbReference type="AlphaFoldDB" id="A0A7Y0HED4"/>
<gene>
    <name evidence="9" type="ORF">HH303_09620</name>
</gene>
<comment type="function">
    <text evidence="7">Part of the tripartite ATP-independent periplasmic (TRAP) transport system.</text>
</comment>